<evidence type="ECO:0000256" key="8">
    <source>
        <dbReference type="ARBA" id="ARBA00022741"/>
    </source>
</evidence>
<dbReference type="GO" id="GO:0008663">
    <property type="term" value="F:2',3'-cyclic-nucleotide 2'-phosphodiesterase activity"/>
    <property type="evidence" value="ECO:0007669"/>
    <property type="project" value="UniProtKB-EC"/>
</dbReference>
<dbReference type="PANTHER" id="PTHR11575">
    <property type="entry name" value="5'-NUCLEOTIDASE-RELATED"/>
    <property type="match status" value="1"/>
</dbReference>
<comment type="catalytic activity">
    <reaction evidence="2">
        <text>a nucleoside 2',3'-cyclic phosphate + H2O = a nucleoside 3'-phosphate + H(+)</text>
        <dbReference type="Rhea" id="RHEA:19621"/>
        <dbReference type="ChEBI" id="CHEBI:15377"/>
        <dbReference type="ChEBI" id="CHEBI:15378"/>
        <dbReference type="ChEBI" id="CHEBI:66949"/>
        <dbReference type="ChEBI" id="CHEBI:66954"/>
        <dbReference type="EC" id="3.1.4.16"/>
    </reaction>
</comment>
<comment type="subcellular location">
    <subcellularLocation>
        <location evidence="4">Cell envelope</location>
    </subcellularLocation>
</comment>
<reference evidence="15" key="2">
    <citation type="journal article" date="2020" name="Int. J. Syst. Evol. Microbiol.">
        <title>Genomic insights into a novel species Rhodoferax aquaticus sp. nov., isolated from freshwater.</title>
        <authorList>
            <person name="Li T."/>
            <person name="Zhuo Y."/>
            <person name="Jin C.Z."/>
            <person name="Wu X."/>
            <person name="Ko S.R."/>
            <person name="Jin F.J."/>
            <person name="Ahn C.Y."/>
            <person name="Oh H.M."/>
            <person name="Lee H.G."/>
            <person name="Jin L."/>
        </authorList>
    </citation>
    <scope>NUCLEOTIDE SEQUENCE [LARGE SCALE GENOMIC DNA]</scope>
    <source>
        <strain evidence="15">Gr-4</strain>
    </source>
</reference>
<dbReference type="Proteomes" id="UP000317365">
    <property type="component" value="Chromosome"/>
</dbReference>
<dbReference type="PANTHER" id="PTHR11575:SF6">
    <property type="entry name" value="2',3'-CYCLIC-NUCLEOTIDE 2'-PHOSPHODIESTERASE_3'-NUCLEOTIDASE"/>
    <property type="match status" value="1"/>
</dbReference>
<evidence type="ECO:0000256" key="1">
    <source>
        <dbReference type="ARBA" id="ARBA00000527"/>
    </source>
</evidence>
<feature type="signal peptide" evidence="11">
    <location>
        <begin position="1"/>
        <end position="25"/>
    </location>
</feature>
<evidence type="ECO:0000256" key="10">
    <source>
        <dbReference type="ARBA" id="ARBA00023268"/>
    </source>
</evidence>
<accession>A0A515ET73</accession>
<name>A0A515ET73_9BURK</name>
<keyword evidence="8 11" id="KW-0547">Nucleotide-binding</keyword>
<evidence type="ECO:0000313" key="15">
    <source>
        <dbReference type="Proteomes" id="UP000317365"/>
    </source>
</evidence>
<dbReference type="GO" id="GO:0046872">
    <property type="term" value="F:metal ion binding"/>
    <property type="evidence" value="ECO:0007669"/>
    <property type="project" value="UniProtKB-KW"/>
</dbReference>
<dbReference type="InterPro" id="IPR036907">
    <property type="entry name" value="5'-Nucleotdase_C_sf"/>
</dbReference>
<evidence type="ECO:0000256" key="7">
    <source>
        <dbReference type="ARBA" id="ARBA00022729"/>
    </source>
</evidence>
<dbReference type="Gene3D" id="3.60.21.10">
    <property type="match status" value="1"/>
</dbReference>
<dbReference type="InterPro" id="IPR006179">
    <property type="entry name" value="5_nucleotidase/apyrase"/>
</dbReference>
<feature type="chain" id="PRO_5022263126" evidence="11">
    <location>
        <begin position="26"/>
        <end position="651"/>
    </location>
</feature>
<evidence type="ECO:0000256" key="5">
    <source>
        <dbReference type="ARBA" id="ARBA00006654"/>
    </source>
</evidence>
<evidence type="ECO:0000256" key="11">
    <source>
        <dbReference type="RuleBase" id="RU362119"/>
    </source>
</evidence>
<evidence type="ECO:0000256" key="2">
    <source>
        <dbReference type="ARBA" id="ARBA00001730"/>
    </source>
</evidence>
<gene>
    <name evidence="14" type="ORF">EXZ61_17655</name>
</gene>
<keyword evidence="10" id="KW-0511">Multifunctional enzyme</keyword>
<dbReference type="GO" id="GO:0009166">
    <property type="term" value="P:nucleotide catabolic process"/>
    <property type="evidence" value="ECO:0007669"/>
    <property type="project" value="InterPro"/>
</dbReference>
<dbReference type="AlphaFoldDB" id="A0A515ET73"/>
<proteinExistence type="inferred from homology"/>
<dbReference type="PROSITE" id="PS00786">
    <property type="entry name" value="5_NUCLEOTIDASE_2"/>
    <property type="match status" value="1"/>
</dbReference>
<dbReference type="GO" id="GO:0030288">
    <property type="term" value="C:outer membrane-bounded periplasmic space"/>
    <property type="evidence" value="ECO:0007669"/>
    <property type="project" value="TreeGrafter"/>
</dbReference>
<dbReference type="KEGG" id="rhg:EXZ61_17655"/>
<evidence type="ECO:0000256" key="3">
    <source>
        <dbReference type="ARBA" id="ARBA00001968"/>
    </source>
</evidence>
<dbReference type="InterPro" id="IPR004843">
    <property type="entry name" value="Calcineurin-like_PHP"/>
</dbReference>
<dbReference type="Pfam" id="PF02872">
    <property type="entry name" value="5_nucleotid_C"/>
    <property type="match status" value="1"/>
</dbReference>
<dbReference type="InterPro" id="IPR041827">
    <property type="entry name" value="CpdB_N"/>
</dbReference>
<dbReference type="EMBL" id="CP036282">
    <property type="protein sequence ID" value="QDL55851.1"/>
    <property type="molecule type" value="Genomic_DNA"/>
</dbReference>
<protein>
    <submittedName>
        <fullName evidence="14">Bifunctional 2',3'-cyclic-nucleotide 2'-phosphodiesterase/3'-nucleotidase</fullName>
    </submittedName>
</protein>
<evidence type="ECO:0000256" key="6">
    <source>
        <dbReference type="ARBA" id="ARBA00022723"/>
    </source>
</evidence>
<comment type="similarity">
    <text evidence="5 11">Belongs to the 5'-nucleotidase family.</text>
</comment>
<evidence type="ECO:0000256" key="4">
    <source>
        <dbReference type="ARBA" id="ARBA00004196"/>
    </source>
</evidence>
<dbReference type="Pfam" id="PF00149">
    <property type="entry name" value="Metallophos"/>
    <property type="match status" value="1"/>
</dbReference>
<keyword evidence="6" id="KW-0479">Metal-binding</keyword>
<dbReference type="SUPFAM" id="SSF55816">
    <property type="entry name" value="5'-nucleotidase (syn. UDP-sugar hydrolase), C-terminal domain"/>
    <property type="match status" value="1"/>
</dbReference>
<evidence type="ECO:0000256" key="9">
    <source>
        <dbReference type="ARBA" id="ARBA00022801"/>
    </source>
</evidence>
<reference evidence="15" key="1">
    <citation type="submission" date="2019-02" db="EMBL/GenBank/DDBJ databases">
        <title>Complete genome sequence of Rhodoferax sp. Gr-4.</title>
        <authorList>
            <person name="Jin L."/>
        </authorList>
    </citation>
    <scope>NUCLEOTIDE SEQUENCE [LARGE SCALE GENOMIC DNA]</scope>
    <source>
        <strain evidence="15">Gr-4</strain>
    </source>
</reference>
<dbReference type="SUPFAM" id="SSF56300">
    <property type="entry name" value="Metallo-dependent phosphatases"/>
    <property type="match status" value="1"/>
</dbReference>
<keyword evidence="15" id="KW-1185">Reference proteome</keyword>
<dbReference type="InterPro" id="IPR029052">
    <property type="entry name" value="Metallo-depent_PP-like"/>
</dbReference>
<dbReference type="NCBIfam" id="NF006938">
    <property type="entry name" value="PRK09420.1"/>
    <property type="match status" value="1"/>
</dbReference>
<dbReference type="CDD" id="cd07410">
    <property type="entry name" value="MPP_CpdB_N"/>
    <property type="match status" value="1"/>
</dbReference>
<dbReference type="GO" id="GO:0000166">
    <property type="term" value="F:nucleotide binding"/>
    <property type="evidence" value="ECO:0007669"/>
    <property type="project" value="UniProtKB-KW"/>
</dbReference>
<evidence type="ECO:0000259" key="13">
    <source>
        <dbReference type="Pfam" id="PF02872"/>
    </source>
</evidence>
<feature type="domain" description="5'-Nucleotidase C-terminal" evidence="13">
    <location>
        <begin position="384"/>
        <end position="565"/>
    </location>
</feature>
<organism evidence="14 15">
    <name type="scientific">Rhodoferax aquaticus</name>
    <dbReference type="NCBI Taxonomy" id="2527691"/>
    <lineage>
        <taxon>Bacteria</taxon>
        <taxon>Pseudomonadati</taxon>
        <taxon>Pseudomonadota</taxon>
        <taxon>Betaproteobacteria</taxon>
        <taxon>Burkholderiales</taxon>
        <taxon>Comamonadaceae</taxon>
        <taxon>Rhodoferax</taxon>
    </lineage>
</organism>
<dbReference type="InterPro" id="IPR006146">
    <property type="entry name" value="5'-Nucleotdase_CS"/>
</dbReference>
<dbReference type="PRINTS" id="PR01607">
    <property type="entry name" value="APYRASEFAMLY"/>
</dbReference>
<evidence type="ECO:0000259" key="12">
    <source>
        <dbReference type="Pfam" id="PF00149"/>
    </source>
</evidence>
<comment type="cofactor">
    <cofactor evidence="3">
        <name>a divalent metal cation</name>
        <dbReference type="ChEBI" id="CHEBI:60240"/>
    </cofactor>
</comment>
<dbReference type="InterPro" id="IPR008334">
    <property type="entry name" value="5'-Nucleotdase_C"/>
</dbReference>
<evidence type="ECO:0000313" key="14">
    <source>
        <dbReference type="EMBL" id="QDL55851.1"/>
    </source>
</evidence>
<sequence length="651" mass="70791">MQKFRWNAALMALLIAGSLGAGANAAELKLRILETTDVHMNLLSYDYYQDKATDQYGLARTVSLIKAARGEATNSMLFDNGDLLQGNPLGDLVAKVHPLKEGQVHPAYKVMNQMGYDAANIGNHEFNYGLAFLRRSLQGANFPYVNSNVFLDNTAKDSANPTHAFTPYVLLDRTFKDSQGASHNLKVGVIGFVPPQIMQWDKANLEGQVVTLDMADMAKKYVPEMRAKGAQLVIAIPHSGFEKGEVGQFAENSVSRLAEVPSIDAILFGHAHAEFPSKAFATYPKVDIERGTINGVAAVMPGRWGDHLGVVDFTLDNSSGAWKVVDSRSTIRPIFDRVAKKSVAEIDPMVEKAVGAEHAQTLEYVRGKVAFSSAPIYSYFAQVGDDSSVQIVSNAQIAYVKRAMQGTEYEKYPVLSAAAPFKSGGRQGWGYYTDIPAGPLAIKHVADLYIYPNTLKAMLLTGAEIKEWLEMSAGQFNQIDPKGTAPQALLNDAFPSYNFDAIDGVSYEVDVTQPAKYDTKGAVVSAASSRIKNLRFEGAPIRLDAKFIVATNNYRAYGGGNFPGLNASKVVLDAPEENRQTLVEYLTMMDTLAPGKQVNPSADGNWRIAAIPGVKPTFLSASAAQKYLDKHPSIRLVKDNGDGSALYELGY</sequence>
<feature type="domain" description="Calcineurin-like phosphoesterase" evidence="12">
    <location>
        <begin position="30"/>
        <end position="273"/>
    </location>
</feature>
<dbReference type="GO" id="GO:0008254">
    <property type="term" value="F:3'-nucleotidase activity"/>
    <property type="evidence" value="ECO:0007669"/>
    <property type="project" value="UniProtKB-EC"/>
</dbReference>
<dbReference type="Gene3D" id="3.90.780.10">
    <property type="entry name" value="5'-Nucleotidase, C-terminal domain"/>
    <property type="match status" value="1"/>
</dbReference>
<keyword evidence="9 11" id="KW-0378">Hydrolase</keyword>
<dbReference type="RefSeq" id="WP_142813003.1">
    <property type="nucleotide sequence ID" value="NZ_CP036282.1"/>
</dbReference>
<comment type="catalytic activity">
    <reaction evidence="1">
        <text>a ribonucleoside 3'-phosphate + H2O = a ribonucleoside + phosphate</text>
        <dbReference type="Rhea" id="RHEA:10144"/>
        <dbReference type="ChEBI" id="CHEBI:13197"/>
        <dbReference type="ChEBI" id="CHEBI:15377"/>
        <dbReference type="ChEBI" id="CHEBI:18254"/>
        <dbReference type="ChEBI" id="CHEBI:43474"/>
        <dbReference type="EC" id="3.1.3.6"/>
    </reaction>
</comment>
<keyword evidence="7 11" id="KW-0732">Signal</keyword>